<accession>A0ABR2RM72</accession>
<name>A0ABR2RM72_9ROSI</name>
<feature type="compositionally biased region" description="Polar residues" evidence="1">
    <location>
        <begin position="98"/>
        <end position="117"/>
    </location>
</feature>
<keyword evidence="2" id="KW-0472">Membrane</keyword>
<evidence type="ECO:0000313" key="3">
    <source>
        <dbReference type="EMBL" id="KAK9013994.1"/>
    </source>
</evidence>
<dbReference type="PANTHER" id="PTHR35469">
    <property type="entry name" value="TRANSMEMBRANE PROTEIN"/>
    <property type="match status" value="1"/>
</dbReference>
<feature type="compositionally biased region" description="Basic and acidic residues" evidence="1">
    <location>
        <begin position="120"/>
        <end position="129"/>
    </location>
</feature>
<evidence type="ECO:0000313" key="4">
    <source>
        <dbReference type="Proteomes" id="UP001396334"/>
    </source>
</evidence>
<keyword evidence="2" id="KW-0812">Transmembrane</keyword>
<comment type="caution">
    <text evidence="3">The sequence shown here is derived from an EMBL/GenBank/DDBJ whole genome shotgun (WGS) entry which is preliminary data.</text>
</comment>
<feature type="compositionally biased region" description="Polar residues" evidence="1">
    <location>
        <begin position="138"/>
        <end position="151"/>
    </location>
</feature>
<proteinExistence type="predicted"/>
<gene>
    <name evidence="3" type="ORF">V6N11_005168</name>
</gene>
<protein>
    <recommendedName>
        <fullName evidence="5">CASP-like protein</fullName>
    </recommendedName>
</protein>
<evidence type="ECO:0000256" key="2">
    <source>
        <dbReference type="SAM" id="Phobius"/>
    </source>
</evidence>
<feature type="transmembrane region" description="Helical" evidence="2">
    <location>
        <begin position="208"/>
        <end position="225"/>
    </location>
</feature>
<dbReference type="PANTHER" id="PTHR35469:SF5">
    <property type="entry name" value="TRANSMEMBRANE PROTEIN"/>
    <property type="match status" value="1"/>
</dbReference>
<feature type="region of interest" description="Disordered" evidence="1">
    <location>
        <begin position="1"/>
        <end position="151"/>
    </location>
</feature>
<evidence type="ECO:0008006" key="5">
    <source>
        <dbReference type="Google" id="ProtNLM"/>
    </source>
</evidence>
<dbReference type="Proteomes" id="UP001396334">
    <property type="component" value="Unassembled WGS sequence"/>
</dbReference>
<reference evidence="3 4" key="1">
    <citation type="journal article" date="2024" name="G3 (Bethesda)">
        <title>Genome assembly of Hibiscus sabdariffa L. provides insights into metabolisms of medicinal natural products.</title>
        <authorList>
            <person name="Kim T."/>
        </authorList>
    </citation>
    <scope>NUCLEOTIDE SEQUENCE [LARGE SCALE GENOMIC DNA]</scope>
    <source>
        <strain evidence="3">TK-2024</strain>
        <tissue evidence="3">Old leaves</tissue>
    </source>
</reference>
<feature type="compositionally biased region" description="Polar residues" evidence="1">
    <location>
        <begin position="21"/>
        <end position="42"/>
    </location>
</feature>
<feature type="compositionally biased region" description="Basic and acidic residues" evidence="1">
    <location>
        <begin position="43"/>
        <end position="55"/>
    </location>
</feature>
<sequence length="287" mass="31409">METSSEKEERKRRNAEKGLNRMSQIRSARPQSQGHHPTPSSSDVKKESFDARDRMAFFCDDDPPPQENPSHQISAAPVGLSEASTSSTLKQGGMHEISSANSQDVGSQAQLSNQSISARDVGEKDKPKPEASSIRKASANTESPQKTSRTQQNLFSSKLLNSCIIASERTRSLCALVIAFCVLLSHFNFTLLGHSIGTPDSSIASKPLYIILLTDFTIVLSRLFLDRKGVSVEAEEEKSAASQDNKENWDATVVLLERGLVAYRTVRALFTDFSIYAVVVICGTSLQ</sequence>
<keyword evidence="4" id="KW-1185">Reference proteome</keyword>
<dbReference type="EMBL" id="JBBPBN010000021">
    <property type="protein sequence ID" value="KAK9013994.1"/>
    <property type="molecule type" value="Genomic_DNA"/>
</dbReference>
<feature type="compositionally biased region" description="Basic and acidic residues" evidence="1">
    <location>
        <begin position="1"/>
        <end position="19"/>
    </location>
</feature>
<organism evidence="3 4">
    <name type="scientific">Hibiscus sabdariffa</name>
    <name type="common">roselle</name>
    <dbReference type="NCBI Taxonomy" id="183260"/>
    <lineage>
        <taxon>Eukaryota</taxon>
        <taxon>Viridiplantae</taxon>
        <taxon>Streptophyta</taxon>
        <taxon>Embryophyta</taxon>
        <taxon>Tracheophyta</taxon>
        <taxon>Spermatophyta</taxon>
        <taxon>Magnoliopsida</taxon>
        <taxon>eudicotyledons</taxon>
        <taxon>Gunneridae</taxon>
        <taxon>Pentapetalae</taxon>
        <taxon>rosids</taxon>
        <taxon>malvids</taxon>
        <taxon>Malvales</taxon>
        <taxon>Malvaceae</taxon>
        <taxon>Malvoideae</taxon>
        <taxon>Hibiscus</taxon>
    </lineage>
</organism>
<feature type="transmembrane region" description="Helical" evidence="2">
    <location>
        <begin position="173"/>
        <end position="196"/>
    </location>
</feature>
<keyword evidence="2" id="KW-1133">Transmembrane helix</keyword>
<evidence type="ECO:0000256" key="1">
    <source>
        <dbReference type="SAM" id="MobiDB-lite"/>
    </source>
</evidence>